<dbReference type="EMBL" id="FUXL01000005">
    <property type="protein sequence ID" value="SKA07794.1"/>
    <property type="molecule type" value="Genomic_DNA"/>
</dbReference>
<evidence type="ECO:0000313" key="3">
    <source>
        <dbReference type="Proteomes" id="UP000190135"/>
    </source>
</evidence>
<reference evidence="2 3" key="1">
    <citation type="submission" date="2017-02" db="EMBL/GenBank/DDBJ databases">
        <authorList>
            <person name="Peterson S.W."/>
        </authorList>
    </citation>
    <scope>NUCLEOTIDE SEQUENCE [LARGE SCALE GENOMIC DNA]</scope>
    <source>
        <strain evidence="2 3">USBA 369</strain>
    </source>
</reference>
<protein>
    <submittedName>
        <fullName evidence="2">Uncharacterized protein</fullName>
    </submittedName>
</protein>
<proteinExistence type="predicted"/>
<name>A0A1T4QVR9_9HYPH</name>
<dbReference type="AlphaFoldDB" id="A0A1T4QVR9"/>
<dbReference type="Proteomes" id="UP000190135">
    <property type="component" value="Unassembled WGS sequence"/>
</dbReference>
<keyword evidence="3" id="KW-1185">Reference proteome</keyword>
<gene>
    <name evidence="2" type="ORF">SAMN05428963_105292</name>
</gene>
<evidence type="ECO:0000313" key="2">
    <source>
        <dbReference type="EMBL" id="SKA07794.1"/>
    </source>
</evidence>
<sequence>MSSKRRSEPLLPCATSGEYHRATPPETMTADCADNSRECLVEAELAQLRLADDWLAGDVEAALRSLTIVVPPKPANNV</sequence>
<organism evidence="2 3">
    <name type="scientific">Consotaella salsifontis</name>
    <dbReference type="NCBI Taxonomy" id="1365950"/>
    <lineage>
        <taxon>Bacteria</taxon>
        <taxon>Pseudomonadati</taxon>
        <taxon>Pseudomonadota</taxon>
        <taxon>Alphaproteobacteria</taxon>
        <taxon>Hyphomicrobiales</taxon>
        <taxon>Aurantimonadaceae</taxon>
        <taxon>Consotaella</taxon>
    </lineage>
</organism>
<dbReference type="RefSeq" id="WP_165690819.1">
    <property type="nucleotide sequence ID" value="NZ_FUXL01000005.1"/>
</dbReference>
<dbReference type="STRING" id="1365950.SAMN05428963_105292"/>
<evidence type="ECO:0000256" key="1">
    <source>
        <dbReference type="SAM" id="MobiDB-lite"/>
    </source>
</evidence>
<accession>A0A1T4QVR9</accession>
<feature type="region of interest" description="Disordered" evidence="1">
    <location>
        <begin position="1"/>
        <end position="26"/>
    </location>
</feature>